<name>A0A1Z5R8Y3_SORBI</name>
<sequence length="37" mass="4035">MIHCHDEEPVSPIAVRLGGCADSEIGMAHFRMIKGLL</sequence>
<dbReference type="Gramene" id="OQU80222">
    <property type="protein sequence ID" value="OQU80222"/>
    <property type="gene ID" value="SORBI_3007G097201"/>
</dbReference>
<dbReference type="InParanoid" id="A0A1Z5R8Y3"/>
<evidence type="ECO:0000313" key="1">
    <source>
        <dbReference type="EMBL" id="OQU80222.1"/>
    </source>
</evidence>
<accession>A0A1Z5R8Y3</accession>
<reference evidence="2" key="2">
    <citation type="journal article" date="2018" name="Plant J.">
        <title>The Sorghum bicolor reference genome: improved assembly, gene annotations, a transcriptome atlas, and signatures of genome organization.</title>
        <authorList>
            <person name="McCormick R.F."/>
            <person name="Truong S.K."/>
            <person name="Sreedasyam A."/>
            <person name="Jenkins J."/>
            <person name="Shu S."/>
            <person name="Sims D."/>
            <person name="Kennedy M."/>
            <person name="Amirebrahimi M."/>
            <person name="Weers B.D."/>
            <person name="McKinley B."/>
            <person name="Mattison A."/>
            <person name="Morishige D.T."/>
            <person name="Grimwood J."/>
            <person name="Schmutz J."/>
            <person name="Mullet J.E."/>
        </authorList>
    </citation>
    <scope>NUCLEOTIDE SEQUENCE [LARGE SCALE GENOMIC DNA]</scope>
    <source>
        <strain evidence="2">cv. BTx623</strain>
    </source>
</reference>
<gene>
    <name evidence="1" type="ORF">SORBI_3007G097201</name>
</gene>
<dbReference type="EMBL" id="CM000766">
    <property type="protein sequence ID" value="OQU80222.1"/>
    <property type="molecule type" value="Genomic_DNA"/>
</dbReference>
<dbReference type="AlphaFoldDB" id="A0A1Z5R8Y3"/>
<organism evidence="1 2">
    <name type="scientific">Sorghum bicolor</name>
    <name type="common">Sorghum</name>
    <name type="synonym">Sorghum vulgare</name>
    <dbReference type="NCBI Taxonomy" id="4558"/>
    <lineage>
        <taxon>Eukaryota</taxon>
        <taxon>Viridiplantae</taxon>
        <taxon>Streptophyta</taxon>
        <taxon>Embryophyta</taxon>
        <taxon>Tracheophyta</taxon>
        <taxon>Spermatophyta</taxon>
        <taxon>Magnoliopsida</taxon>
        <taxon>Liliopsida</taxon>
        <taxon>Poales</taxon>
        <taxon>Poaceae</taxon>
        <taxon>PACMAD clade</taxon>
        <taxon>Panicoideae</taxon>
        <taxon>Andropogonodae</taxon>
        <taxon>Andropogoneae</taxon>
        <taxon>Sorghinae</taxon>
        <taxon>Sorghum</taxon>
    </lineage>
</organism>
<keyword evidence="2" id="KW-1185">Reference proteome</keyword>
<reference evidence="1 2" key="1">
    <citation type="journal article" date="2009" name="Nature">
        <title>The Sorghum bicolor genome and the diversification of grasses.</title>
        <authorList>
            <person name="Paterson A.H."/>
            <person name="Bowers J.E."/>
            <person name="Bruggmann R."/>
            <person name="Dubchak I."/>
            <person name="Grimwood J."/>
            <person name="Gundlach H."/>
            <person name="Haberer G."/>
            <person name="Hellsten U."/>
            <person name="Mitros T."/>
            <person name="Poliakov A."/>
            <person name="Schmutz J."/>
            <person name="Spannagl M."/>
            <person name="Tang H."/>
            <person name="Wang X."/>
            <person name="Wicker T."/>
            <person name="Bharti A.K."/>
            <person name="Chapman J."/>
            <person name="Feltus F.A."/>
            <person name="Gowik U."/>
            <person name="Grigoriev I.V."/>
            <person name="Lyons E."/>
            <person name="Maher C.A."/>
            <person name="Martis M."/>
            <person name="Narechania A."/>
            <person name="Otillar R.P."/>
            <person name="Penning B.W."/>
            <person name="Salamov A.A."/>
            <person name="Wang Y."/>
            <person name="Zhang L."/>
            <person name="Carpita N.C."/>
            <person name="Freeling M."/>
            <person name="Gingle A.R."/>
            <person name="Hash C.T."/>
            <person name="Keller B."/>
            <person name="Klein P."/>
            <person name="Kresovich S."/>
            <person name="McCann M.C."/>
            <person name="Ming R."/>
            <person name="Peterson D.G."/>
            <person name="Mehboob-ur-Rahman"/>
            <person name="Ware D."/>
            <person name="Westhoff P."/>
            <person name="Mayer K.F."/>
            <person name="Messing J."/>
            <person name="Rokhsar D.S."/>
        </authorList>
    </citation>
    <scope>NUCLEOTIDE SEQUENCE [LARGE SCALE GENOMIC DNA]</scope>
    <source>
        <strain evidence="2">cv. BTx623</strain>
    </source>
</reference>
<evidence type="ECO:0000313" key="2">
    <source>
        <dbReference type="Proteomes" id="UP000000768"/>
    </source>
</evidence>
<dbReference type="Proteomes" id="UP000000768">
    <property type="component" value="Chromosome 7"/>
</dbReference>
<proteinExistence type="predicted"/>
<protein>
    <submittedName>
        <fullName evidence="1">Uncharacterized protein</fullName>
    </submittedName>
</protein>